<dbReference type="EMBL" id="CP001359">
    <property type="protein sequence ID" value="ACL65626.1"/>
    <property type="molecule type" value="Genomic_DNA"/>
</dbReference>
<name>B8JAA7_ANAD2</name>
<dbReference type="PROSITE" id="PS51257">
    <property type="entry name" value="PROKAR_LIPOPROTEIN"/>
    <property type="match status" value="1"/>
</dbReference>
<dbReference type="RefSeq" id="WP_012633460.1">
    <property type="nucleotide sequence ID" value="NC_011891.1"/>
</dbReference>
<protein>
    <recommendedName>
        <fullName evidence="4">Lipoprotein</fullName>
    </recommendedName>
</protein>
<gene>
    <name evidence="2" type="ordered locus">A2cp1_2288</name>
</gene>
<dbReference type="Proteomes" id="UP000007089">
    <property type="component" value="Chromosome"/>
</dbReference>
<feature type="compositionally biased region" description="Low complexity" evidence="1">
    <location>
        <begin position="55"/>
        <end position="75"/>
    </location>
</feature>
<evidence type="ECO:0000313" key="3">
    <source>
        <dbReference type="Proteomes" id="UP000007089"/>
    </source>
</evidence>
<dbReference type="HOGENOM" id="CLU_1280976_0_0_7"/>
<feature type="compositionally biased region" description="Low complexity" evidence="1">
    <location>
        <begin position="24"/>
        <end position="47"/>
    </location>
</feature>
<feature type="region of interest" description="Disordered" evidence="1">
    <location>
        <begin position="192"/>
        <end position="215"/>
    </location>
</feature>
<evidence type="ECO:0000313" key="2">
    <source>
        <dbReference type="EMBL" id="ACL65626.1"/>
    </source>
</evidence>
<reference evidence="2" key="1">
    <citation type="submission" date="2009-01" db="EMBL/GenBank/DDBJ databases">
        <title>Complete sequence of Anaeromyxobacter dehalogenans 2CP-1.</title>
        <authorList>
            <consortium name="US DOE Joint Genome Institute"/>
            <person name="Lucas S."/>
            <person name="Copeland A."/>
            <person name="Lapidus A."/>
            <person name="Glavina del Rio T."/>
            <person name="Dalin E."/>
            <person name="Tice H."/>
            <person name="Bruce D."/>
            <person name="Goodwin L."/>
            <person name="Pitluck S."/>
            <person name="Saunders E."/>
            <person name="Brettin T."/>
            <person name="Detter J.C."/>
            <person name="Han C."/>
            <person name="Larimer F."/>
            <person name="Land M."/>
            <person name="Hauser L."/>
            <person name="Kyrpides N."/>
            <person name="Ovchinnikova G."/>
            <person name="Beliaev A.S."/>
            <person name="Richardson P."/>
        </authorList>
    </citation>
    <scope>NUCLEOTIDE SEQUENCE</scope>
    <source>
        <strain evidence="2">2CP-1</strain>
    </source>
</reference>
<feature type="compositionally biased region" description="Pro residues" evidence="1">
    <location>
        <begin position="197"/>
        <end position="206"/>
    </location>
</feature>
<evidence type="ECO:0000256" key="1">
    <source>
        <dbReference type="SAM" id="MobiDB-lite"/>
    </source>
</evidence>
<organism evidence="2 3">
    <name type="scientific">Anaeromyxobacter dehalogenans (strain ATCC BAA-258 / DSM 21875 / 2CP-1)</name>
    <dbReference type="NCBI Taxonomy" id="455488"/>
    <lineage>
        <taxon>Bacteria</taxon>
        <taxon>Pseudomonadati</taxon>
        <taxon>Myxococcota</taxon>
        <taxon>Myxococcia</taxon>
        <taxon>Myxococcales</taxon>
        <taxon>Cystobacterineae</taxon>
        <taxon>Anaeromyxobacteraceae</taxon>
        <taxon>Anaeromyxobacter</taxon>
    </lineage>
</organism>
<keyword evidence="3" id="KW-1185">Reference proteome</keyword>
<evidence type="ECO:0008006" key="4">
    <source>
        <dbReference type="Google" id="ProtNLM"/>
    </source>
</evidence>
<feature type="region of interest" description="Disordered" evidence="1">
    <location>
        <begin position="19"/>
        <end position="75"/>
    </location>
</feature>
<dbReference type="KEGG" id="acp:A2cp1_2288"/>
<proteinExistence type="predicted"/>
<accession>B8JAA7</accession>
<sequence length="215" mass="21105">MPMPRAVLATALAALLSGGCERSPQPAAGSPAQPAPAAATPAPAAPVEAPPAPSPGAAVAAAPADAPSPAQPGAAADPAAAFTVLRDPVALEPGGAALPLALQAETVVDAGAHFRLDLAVASADARLALLDANDAAVAAAGTHEVGTTTRLTLSPSEPLRPGSRYTLRLDGAATREFHDAAGKAYAPAGLSVLVAGTPPPPEPKPQPAKRKRRAR</sequence>
<dbReference type="AlphaFoldDB" id="B8JAA7"/>